<accession>A0AAJ6BP37</accession>
<feature type="chain" id="PRO_5042493328" evidence="2">
    <location>
        <begin position="29"/>
        <end position="383"/>
    </location>
</feature>
<keyword evidence="1" id="KW-0472">Membrane</keyword>
<reference evidence="3" key="1">
    <citation type="submission" date="2023-03" db="EMBL/GenBank/DDBJ databases">
        <title>Andean soil-derived lignocellulolytic bacterial consortium as a source of novel taxa and putative plastic-active enzymes.</title>
        <authorList>
            <person name="Diaz-Garcia L."/>
            <person name="Chuvochina M."/>
            <person name="Feuerriegel G."/>
            <person name="Bunk B."/>
            <person name="Sproer C."/>
            <person name="Streit W.R."/>
            <person name="Rodriguez L.M."/>
            <person name="Overmann J."/>
            <person name="Jimenez D.J."/>
        </authorList>
    </citation>
    <scope>NUCLEOTIDE SEQUENCE</scope>
    <source>
        <strain evidence="3">MAG 26</strain>
    </source>
</reference>
<sequence>MRTHTHPLRSATTAIAAVLALGSTPLLAQAVSPTGDPVILTPPPASAPAATVTQPVTPVTTTAPVVQSLPSTYVPANAAAPEAAPSAAPSAAPRRTAAAAPVRAPVTRAVAAPAAAAAPVIADDSAAAAPIAPAAAPASPELFPASDSAQTGEVVTTPKPAADAVDGFTILTGVVGGLALIGIGWFGVVLARRRRIHTPAERAAITRPVVTPRPEPVIVTRAATAAPQALPETAVSEPAPVMADPQAIPATQAHPIRADMERIPAVARAENAFGAGHARWADDARPARAAAKGALASNGASVDLPASVPEDYAERDALLKRMVEAKPDKANPFTDRNTRMKRARLILQSLKQDFADRDPWIDLSQYPNNWPHLAARRRYPQAA</sequence>
<evidence type="ECO:0000256" key="1">
    <source>
        <dbReference type="SAM" id="Phobius"/>
    </source>
</evidence>
<gene>
    <name evidence="3" type="ORF">P0Y56_16980</name>
</gene>
<evidence type="ECO:0000313" key="3">
    <source>
        <dbReference type="EMBL" id="WEK46676.1"/>
    </source>
</evidence>
<proteinExistence type="predicted"/>
<keyword evidence="1" id="KW-0812">Transmembrane</keyword>
<dbReference type="AlphaFoldDB" id="A0AAJ6BP37"/>
<evidence type="ECO:0000313" key="4">
    <source>
        <dbReference type="Proteomes" id="UP001218362"/>
    </source>
</evidence>
<dbReference type="Proteomes" id="UP001218362">
    <property type="component" value="Chromosome"/>
</dbReference>
<organism evidence="3 4">
    <name type="scientific">Candidatus Andeanibacterium colombiense</name>
    <dbReference type="NCBI Taxonomy" id="3121345"/>
    <lineage>
        <taxon>Bacteria</taxon>
        <taxon>Pseudomonadati</taxon>
        <taxon>Pseudomonadota</taxon>
        <taxon>Alphaproteobacteria</taxon>
        <taxon>Sphingomonadales</taxon>
        <taxon>Sphingomonadaceae</taxon>
        <taxon>Candidatus Andeanibacterium</taxon>
    </lineage>
</organism>
<protein>
    <submittedName>
        <fullName evidence="3">Uncharacterized protein</fullName>
    </submittedName>
</protein>
<evidence type="ECO:0000256" key="2">
    <source>
        <dbReference type="SAM" id="SignalP"/>
    </source>
</evidence>
<name>A0AAJ6BP37_9SPHN</name>
<feature type="signal peptide" evidence="2">
    <location>
        <begin position="1"/>
        <end position="28"/>
    </location>
</feature>
<dbReference type="KEGG" id="acob:P0Y56_16980"/>
<keyword evidence="2" id="KW-0732">Signal</keyword>
<keyword evidence="1" id="KW-1133">Transmembrane helix</keyword>
<dbReference type="EMBL" id="CP119316">
    <property type="protein sequence ID" value="WEK46676.1"/>
    <property type="molecule type" value="Genomic_DNA"/>
</dbReference>
<feature type="transmembrane region" description="Helical" evidence="1">
    <location>
        <begin position="168"/>
        <end position="191"/>
    </location>
</feature>